<dbReference type="PRINTS" id="PR00123">
    <property type="entry name" value="ATPASEA"/>
</dbReference>
<dbReference type="GO" id="GO:0046933">
    <property type="term" value="F:proton-transporting ATP synthase activity, rotational mechanism"/>
    <property type="evidence" value="ECO:0007669"/>
    <property type="project" value="TreeGrafter"/>
</dbReference>
<keyword evidence="7 12" id="KW-1133">Transmembrane helix</keyword>
<dbReference type="NCBIfam" id="TIGR01131">
    <property type="entry name" value="ATP_synt_6_or_A"/>
    <property type="match status" value="1"/>
</dbReference>
<dbReference type="CDD" id="cd00310">
    <property type="entry name" value="ATP-synt_Fo_a_6"/>
    <property type="match status" value="1"/>
</dbReference>
<keyword evidence="9 12" id="KW-0472">Membrane</keyword>
<evidence type="ECO:0000256" key="12">
    <source>
        <dbReference type="SAM" id="Phobius"/>
    </source>
</evidence>
<feature type="transmembrane region" description="Helical" evidence="12">
    <location>
        <begin position="100"/>
        <end position="119"/>
    </location>
</feature>
<dbReference type="InterPro" id="IPR045083">
    <property type="entry name" value="ATP_synth_F0_asu_bact/mt"/>
</dbReference>
<dbReference type="PROSITE" id="PS00449">
    <property type="entry name" value="ATPASE_A"/>
    <property type="match status" value="1"/>
</dbReference>
<accession>B2BSB6</accession>
<name>B2BSB6_CRYAT</name>
<keyword evidence="13" id="KW-0496">Mitochondrion</keyword>
<keyword evidence="5 12" id="KW-0812">Transmembrane</keyword>
<evidence type="ECO:0000256" key="9">
    <source>
        <dbReference type="ARBA" id="ARBA00023136"/>
    </source>
</evidence>
<evidence type="ECO:0000256" key="8">
    <source>
        <dbReference type="ARBA" id="ARBA00023065"/>
    </source>
</evidence>
<evidence type="ECO:0000256" key="1">
    <source>
        <dbReference type="ARBA" id="ARBA00004141"/>
    </source>
</evidence>
<dbReference type="GeneID" id="6172493"/>
<dbReference type="GO" id="GO:0005743">
    <property type="term" value="C:mitochondrial inner membrane"/>
    <property type="evidence" value="ECO:0007669"/>
    <property type="project" value="UniProtKB-SubCell"/>
</dbReference>
<protein>
    <recommendedName>
        <fullName evidence="11">ATP synthase subunit a</fullName>
    </recommendedName>
</protein>
<dbReference type="PANTHER" id="PTHR11410">
    <property type="entry name" value="ATP SYNTHASE SUBUNIT A"/>
    <property type="match status" value="1"/>
</dbReference>
<keyword evidence="6" id="KW-0375">Hydrogen ion transport</keyword>
<dbReference type="AlphaFoldDB" id="B2BSB6"/>
<evidence type="ECO:0000256" key="5">
    <source>
        <dbReference type="ARBA" id="ARBA00022692"/>
    </source>
</evidence>
<evidence type="ECO:0000256" key="7">
    <source>
        <dbReference type="ARBA" id="ARBA00022989"/>
    </source>
</evidence>
<feature type="transmembrane region" description="Helical" evidence="12">
    <location>
        <begin position="125"/>
        <end position="145"/>
    </location>
</feature>
<dbReference type="RefSeq" id="YP_001798471.1">
    <property type="nucleotide sequence ID" value="NC_010533.1"/>
</dbReference>
<dbReference type="InterPro" id="IPR000568">
    <property type="entry name" value="ATP_synth_F0_asu"/>
</dbReference>
<dbReference type="InterPro" id="IPR023011">
    <property type="entry name" value="ATP_synth_F0_asu_AS"/>
</dbReference>
<evidence type="ECO:0000256" key="11">
    <source>
        <dbReference type="RuleBase" id="RU004450"/>
    </source>
</evidence>
<comment type="subcellular location">
    <subcellularLocation>
        <location evidence="1">Membrane</location>
        <topology evidence="1">Multi-pass membrane protein</topology>
    </subcellularLocation>
    <subcellularLocation>
        <location evidence="11">Mitochondrion inner membrane</location>
        <topology evidence="11">Multi-pass membrane protein</topology>
    </subcellularLocation>
</comment>
<dbReference type="CTD" id="4508"/>
<keyword evidence="4" id="KW-0138">CF(0)</keyword>
<reference evidence="13" key="1">
    <citation type="journal article" date="2007" name="BMC Evol. Biol.">
        <title>Phylogenetic analysis of mitochondrial protein coding genes confirms the reciprocal paraphyly of Hexapoda and Crustacea.</title>
        <authorList>
            <person name="Carapelli A."/>
            <person name="Lio' P."/>
            <person name="Nardi F."/>
            <person name="van der Wath E."/>
            <person name="Frati F."/>
        </authorList>
    </citation>
    <scope>NUCLEOTIDE SEQUENCE</scope>
</reference>
<sequence length="226" mass="24866">MMTNLFSVFDPSSSLSMPMNWVSALIFILVVIPTFWVTPTKAATGLNAMSEKLHYEFKTLLGNTSFQGSTLPFIALFMFILINNFMGLFPYIFTASSHMILTLTLSLPLWLTFMMFGWINQTKHMFAHLVPQSTPGALMPFMVLIESISNVIRPLTLAVRLMANMVAGHLLMTLLGNQTASASGIILAGLLATQIMLLTLESAVAVIQSYVFAVLSTLYASEVTSH</sequence>
<dbReference type="GO" id="GO:0045259">
    <property type="term" value="C:proton-transporting ATP synthase complex"/>
    <property type="evidence" value="ECO:0007669"/>
    <property type="project" value="UniProtKB-KW"/>
</dbReference>
<evidence type="ECO:0000256" key="2">
    <source>
        <dbReference type="ARBA" id="ARBA00006810"/>
    </source>
</evidence>
<proteinExistence type="inferred from homology"/>
<organism evidence="13">
    <name type="scientific">Cryptopygus antarcticus</name>
    <name type="common">Antarctic springtail</name>
    <dbReference type="NCBI Taxonomy" id="187623"/>
    <lineage>
        <taxon>Eukaryota</taxon>
        <taxon>Metazoa</taxon>
        <taxon>Ecdysozoa</taxon>
        <taxon>Arthropoda</taxon>
        <taxon>Hexapoda</taxon>
        <taxon>Collembola</taxon>
        <taxon>Entomobryomorpha</taxon>
        <taxon>Isotomoidea</taxon>
        <taxon>Isotomidae</taxon>
        <taxon>Anurophorinae</taxon>
        <taxon>Cryptopygus</taxon>
        <taxon>Cryptopygus antarcticus complex</taxon>
    </lineage>
</organism>
<comment type="similarity">
    <text evidence="2">Belongs to the ATPase A chain family.</text>
</comment>
<evidence type="ECO:0000256" key="6">
    <source>
        <dbReference type="ARBA" id="ARBA00022781"/>
    </source>
</evidence>
<evidence type="ECO:0000256" key="10">
    <source>
        <dbReference type="ARBA" id="ARBA00023310"/>
    </source>
</evidence>
<feature type="transmembrane region" description="Helical" evidence="12">
    <location>
        <begin position="66"/>
        <end position="93"/>
    </location>
</feature>
<dbReference type="Gene3D" id="1.20.120.220">
    <property type="entry name" value="ATP synthase, F0 complex, subunit A"/>
    <property type="match status" value="1"/>
</dbReference>
<evidence type="ECO:0000256" key="3">
    <source>
        <dbReference type="ARBA" id="ARBA00022448"/>
    </source>
</evidence>
<gene>
    <name evidence="13" type="primary">ATP6</name>
</gene>
<dbReference type="SUPFAM" id="SSF81336">
    <property type="entry name" value="F1F0 ATP synthase subunit A"/>
    <property type="match status" value="1"/>
</dbReference>
<keyword evidence="3" id="KW-0813">Transport</keyword>
<geneLocation type="mitochondrion" evidence="13"/>
<dbReference type="InterPro" id="IPR035908">
    <property type="entry name" value="F0_ATP_A_sf"/>
</dbReference>
<keyword evidence="10" id="KW-0066">ATP synthesis</keyword>
<evidence type="ECO:0000256" key="4">
    <source>
        <dbReference type="ARBA" id="ARBA00022547"/>
    </source>
</evidence>
<keyword evidence="8" id="KW-0406">Ion transport</keyword>
<dbReference type="Pfam" id="PF00119">
    <property type="entry name" value="ATP-synt_A"/>
    <property type="match status" value="1"/>
</dbReference>
<evidence type="ECO:0000313" key="13">
    <source>
        <dbReference type="EMBL" id="ABS57569.1"/>
    </source>
</evidence>
<dbReference type="EMBL" id="EU016194">
    <property type="protein sequence ID" value="ABS57569.1"/>
    <property type="molecule type" value="Genomic_DNA"/>
</dbReference>
<dbReference type="PANTHER" id="PTHR11410:SF0">
    <property type="entry name" value="ATP SYNTHASE SUBUNIT A"/>
    <property type="match status" value="1"/>
</dbReference>